<organism evidence="2 3">
    <name type="scientific">Halobacillus salinus</name>
    <dbReference type="NCBI Taxonomy" id="192814"/>
    <lineage>
        <taxon>Bacteria</taxon>
        <taxon>Bacillati</taxon>
        <taxon>Bacillota</taxon>
        <taxon>Bacilli</taxon>
        <taxon>Bacillales</taxon>
        <taxon>Bacillaceae</taxon>
        <taxon>Halobacillus</taxon>
    </lineage>
</organism>
<comment type="similarity">
    <text evidence="1">Belongs to the ROK (NagC/XylR) family.</text>
</comment>
<evidence type="ECO:0000313" key="3">
    <source>
        <dbReference type="Proteomes" id="UP000297982"/>
    </source>
</evidence>
<dbReference type="SUPFAM" id="SSF53067">
    <property type="entry name" value="Actin-like ATPase domain"/>
    <property type="match status" value="1"/>
</dbReference>
<proteinExistence type="inferred from homology"/>
<dbReference type="PANTHER" id="PTHR18964:SF149">
    <property type="entry name" value="BIFUNCTIONAL UDP-N-ACETYLGLUCOSAMINE 2-EPIMERASE_N-ACETYLMANNOSAMINE KINASE"/>
    <property type="match status" value="1"/>
</dbReference>
<evidence type="ECO:0000313" key="2">
    <source>
        <dbReference type="EMBL" id="TGB01664.1"/>
    </source>
</evidence>
<dbReference type="InterPro" id="IPR000600">
    <property type="entry name" value="ROK"/>
</dbReference>
<gene>
    <name evidence="2" type="ORF">E4663_16035</name>
</gene>
<dbReference type="EMBL" id="SRJC01000005">
    <property type="protein sequence ID" value="TGB01664.1"/>
    <property type="molecule type" value="Genomic_DNA"/>
</dbReference>
<dbReference type="Pfam" id="PF00480">
    <property type="entry name" value="ROK"/>
    <property type="match status" value="1"/>
</dbReference>
<dbReference type="RefSeq" id="WP_135328353.1">
    <property type="nucleotide sequence ID" value="NZ_SRJC01000005.1"/>
</dbReference>
<name>A0A4Z0GX50_9BACI</name>
<dbReference type="AlphaFoldDB" id="A0A4Z0GX50"/>
<dbReference type="Gene3D" id="3.30.420.40">
    <property type="match status" value="2"/>
</dbReference>
<dbReference type="PANTHER" id="PTHR18964">
    <property type="entry name" value="ROK (REPRESSOR, ORF, KINASE) FAMILY"/>
    <property type="match status" value="1"/>
</dbReference>
<dbReference type="STRING" id="192814.GCA_900166575_03135"/>
<protein>
    <submittedName>
        <fullName evidence="2">ROK family protein</fullName>
    </submittedName>
</protein>
<sequence length="297" mass="31515">MGVHIGIDLGGTNVRVASVTENGEVEEIMQEATEAEQGSRYTIEKMIRMVESISEGKEIEGIGIGAPGPLDPTRGVILDPPNLPGWDEVPIVKHFADHFDVPVQLNNDANAAALAEARFGSGEGYESVFYITVSTGVGGGLVLNGKVLNGVQGYAGEIGNMILNPHGYQYSNLNKGALESYSSGTAMAERFHEHFGSYGGAEDVFSLVSQGDEKAQRIVDEAIEYLAMGIANITHIVNPDVFVLGGGVMNAGELIWVPLRDRLEDYLYPGLVPHINLKPAALSGEAGVIGAALLPQQ</sequence>
<accession>A0A4Z0GX50</accession>
<dbReference type="InterPro" id="IPR043129">
    <property type="entry name" value="ATPase_NBD"/>
</dbReference>
<evidence type="ECO:0000256" key="1">
    <source>
        <dbReference type="ARBA" id="ARBA00006479"/>
    </source>
</evidence>
<dbReference type="Proteomes" id="UP000297982">
    <property type="component" value="Unassembled WGS sequence"/>
</dbReference>
<reference evidence="2 3" key="1">
    <citation type="journal article" date="2003" name="Int. J. Syst. Evol. Microbiol.">
        <title>Halobacillus salinus sp. nov., isolated from a salt lake on the coast of the East Sea in Korea.</title>
        <authorList>
            <person name="Yoon J.H."/>
            <person name="Kang K.H."/>
            <person name="Park Y.H."/>
        </authorList>
    </citation>
    <scope>NUCLEOTIDE SEQUENCE [LARGE SCALE GENOMIC DNA]</scope>
    <source>
        <strain evidence="2 3">HSL-3</strain>
    </source>
</reference>
<comment type="caution">
    <text evidence="2">The sequence shown here is derived from an EMBL/GenBank/DDBJ whole genome shotgun (WGS) entry which is preliminary data.</text>
</comment>
<keyword evidence="3" id="KW-1185">Reference proteome</keyword>